<dbReference type="Pfam" id="PF17220">
    <property type="entry name" value="DUF5137"/>
    <property type="match status" value="1"/>
</dbReference>
<evidence type="ECO:0000313" key="2">
    <source>
        <dbReference type="EMBL" id="CCF59110.1"/>
    </source>
</evidence>
<sequence length="87" mass="10086">MEQENIDPYEEFYLNSISAEQNKRKDELSQVQTEHLYYRSLEPEKFPALQSIDISESSKGITRKRGVDDNLKSSCPSENDGKKKRMG</sequence>
<proteinExistence type="predicted"/>
<dbReference type="KEGG" id="kaf:KAFR_0G00770"/>
<accession>H2AXL0</accession>
<dbReference type="InterPro" id="IPR033775">
    <property type="entry name" value="DUF5137"/>
</dbReference>
<dbReference type="AlphaFoldDB" id="H2AXL0"/>
<evidence type="ECO:0000313" key="3">
    <source>
        <dbReference type="Proteomes" id="UP000005220"/>
    </source>
</evidence>
<name>H2AXL0_KAZAF</name>
<gene>
    <name evidence="2" type="primary">KAFR0G00770</name>
    <name evidence="2" type="ORF">KAFR_0G00770</name>
</gene>
<reference evidence="2 3" key="1">
    <citation type="journal article" date="2011" name="Proc. Natl. Acad. Sci. U.S.A.">
        <title>Evolutionary erosion of yeast sex chromosomes by mating-type switching accidents.</title>
        <authorList>
            <person name="Gordon J.L."/>
            <person name="Armisen D."/>
            <person name="Proux-Wera E."/>
            <person name="Oheigeartaigh S.S."/>
            <person name="Byrne K.P."/>
            <person name="Wolfe K.H."/>
        </authorList>
    </citation>
    <scope>NUCLEOTIDE SEQUENCE [LARGE SCALE GENOMIC DNA]</scope>
    <source>
        <strain evidence="3">ATCC 22294 / BCRC 22015 / CBS 2517 / CECT 1963 / NBRC 1671 / NRRL Y-8276</strain>
    </source>
</reference>
<dbReference type="InParanoid" id="H2AXL0"/>
<dbReference type="HOGENOM" id="CLU_2483667_0_0_1"/>
<dbReference type="OrthoDB" id="10576705at2759"/>
<organism evidence="2 3">
    <name type="scientific">Kazachstania africana (strain ATCC 22294 / BCRC 22015 / CBS 2517 / CECT 1963 / NBRC 1671 / NRRL Y-8276)</name>
    <name type="common">Yeast</name>
    <name type="synonym">Kluyveromyces africanus</name>
    <dbReference type="NCBI Taxonomy" id="1071382"/>
    <lineage>
        <taxon>Eukaryota</taxon>
        <taxon>Fungi</taxon>
        <taxon>Dikarya</taxon>
        <taxon>Ascomycota</taxon>
        <taxon>Saccharomycotina</taxon>
        <taxon>Saccharomycetes</taxon>
        <taxon>Saccharomycetales</taxon>
        <taxon>Saccharomycetaceae</taxon>
        <taxon>Kazachstania</taxon>
    </lineage>
</organism>
<keyword evidence="3" id="KW-1185">Reference proteome</keyword>
<feature type="region of interest" description="Disordered" evidence="1">
    <location>
        <begin position="57"/>
        <end position="87"/>
    </location>
</feature>
<dbReference type="EMBL" id="HE650827">
    <property type="protein sequence ID" value="CCF59110.1"/>
    <property type="molecule type" value="Genomic_DNA"/>
</dbReference>
<dbReference type="GeneID" id="13884601"/>
<dbReference type="Proteomes" id="UP000005220">
    <property type="component" value="Chromosome 7"/>
</dbReference>
<protein>
    <submittedName>
        <fullName evidence="2">Uncharacterized protein</fullName>
    </submittedName>
</protein>
<evidence type="ECO:0000256" key="1">
    <source>
        <dbReference type="SAM" id="MobiDB-lite"/>
    </source>
</evidence>
<dbReference type="RefSeq" id="XP_003958245.1">
    <property type="nucleotide sequence ID" value="XM_003958196.1"/>
</dbReference>